<feature type="region of interest" description="Disordered" evidence="1">
    <location>
        <begin position="1"/>
        <end position="181"/>
    </location>
</feature>
<evidence type="ECO:0000313" key="3">
    <source>
        <dbReference type="Proteomes" id="UP001189429"/>
    </source>
</evidence>
<feature type="compositionally biased region" description="Low complexity" evidence="1">
    <location>
        <begin position="101"/>
        <end position="140"/>
    </location>
</feature>
<name>A0ABN9W7W9_9DINO</name>
<feature type="compositionally biased region" description="Pro residues" evidence="1">
    <location>
        <begin position="23"/>
        <end position="39"/>
    </location>
</feature>
<proteinExistence type="predicted"/>
<accession>A0ABN9W7W9</accession>
<feature type="compositionally biased region" description="Low complexity" evidence="1">
    <location>
        <begin position="53"/>
        <end position="68"/>
    </location>
</feature>
<comment type="caution">
    <text evidence="2">The sequence shown here is derived from an EMBL/GenBank/DDBJ whole genome shotgun (WGS) entry which is preliminary data.</text>
</comment>
<evidence type="ECO:0000256" key="1">
    <source>
        <dbReference type="SAM" id="MobiDB-lite"/>
    </source>
</evidence>
<gene>
    <name evidence="2" type="ORF">PCOR1329_LOCUS63924</name>
</gene>
<feature type="compositionally biased region" description="Basic residues" evidence="1">
    <location>
        <begin position="155"/>
        <end position="179"/>
    </location>
</feature>
<keyword evidence="3" id="KW-1185">Reference proteome</keyword>
<feature type="compositionally biased region" description="Gly residues" evidence="1">
    <location>
        <begin position="69"/>
        <end position="78"/>
    </location>
</feature>
<feature type="non-terminal residue" evidence="2">
    <location>
        <position position="1"/>
    </location>
</feature>
<reference evidence="2" key="1">
    <citation type="submission" date="2023-10" db="EMBL/GenBank/DDBJ databases">
        <authorList>
            <person name="Chen Y."/>
            <person name="Shah S."/>
            <person name="Dougan E. K."/>
            <person name="Thang M."/>
            <person name="Chan C."/>
        </authorList>
    </citation>
    <scope>NUCLEOTIDE SEQUENCE [LARGE SCALE GENOMIC DNA]</scope>
</reference>
<evidence type="ECO:0000313" key="2">
    <source>
        <dbReference type="EMBL" id="CAK0880913.1"/>
    </source>
</evidence>
<feature type="region of interest" description="Disordered" evidence="1">
    <location>
        <begin position="223"/>
        <end position="246"/>
    </location>
</feature>
<dbReference type="EMBL" id="CAUYUJ010018132">
    <property type="protein sequence ID" value="CAK0880913.1"/>
    <property type="molecule type" value="Genomic_DNA"/>
</dbReference>
<feature type="compositionally biased region" description="Basic and acidic residues" evidence="1">
    <location>
        <begin position="236"/>
        <end position="246"/>
    </location>
</feature>
<feature type="compositionally biased region" description="Low complexity" evidence="1">
    <location>
        <begin position="79"/>
        <end position="93"/>
    </location>
</feature>
<organism evidence="2 3">
    <name type="scientific">Prorocentrum cordatum</name>
    <dbReference type="NCBI Taxonomy" id="2364126"/>
    <lineage>
        <taxon>Eukaryota</taxon>
        <taxon>Sar</taxon>
        <taxon>Alveolata</taxon>
        <taxon>Dinophyceae</taxon>
        <taxon>Prorocentrales</taxon>
        <taxon>Prorocentraceae</taxon>
        <taxon>Prorocentrum</taxon>
    </lineage>
</organism>
<sequence length="277" mass="28508">VPAPAEAPPGDKRAGPKPHAQPQSPPSQPAPRRAAPPLPRAAGGQADRPHSWPAGGRAPLRAGALGARAGRGAGGTAGAAGAEPELSSSSYERPSSDVDADAPLPAAAGASAPAATPPMVAAAGGARSAGGALAVPPAALHRPQRRSDGNGGPACRRRQRRSRPRPPWKGNGRRRRRAAPRCVAAVELDRGEHPIESEYGADWARAVQTPDSRSAWADLLEDAAGSEGSEGGHWAGRREGDGLEDDGIGRDEFLQALRFCLDSSAGWRRAGSRRRSM</sequence>
<dbReference type="Proteomes" id="UP001189429">
    <property type="component" value="Unassembled WGS sequence"/>
</dbReference>
<protein>
    <submittedName>
        <fullName evidence="2">Uncharacterized protein</fullName>
    </submittedName>
</protein>